<evidence type="ECO:0000256" key="8">
    <source>
        <dbReference type="ARBA" id="ARBA00022827"/>
    </source>
</evidence>
<comment type="subcellular location">
    <subcellularLocation>
        <location evidence="3 12">Membrane</location>
    </subcellularLocation>
</comment>
<dbReference type="InterPro" id="IPR012400">
    <property type="entry name" value="Long_Oxdase"/>
</dbReference>
<feature type="binding site" evidence="14">
    <location>
        <begin position="238"/>
        <end position="253"/>
    </location>
    <ligand>
        <name>FAD</name>
        <dbReference type="ChEBI" id="CHEBI:57692"/>
    </ligand>
</feature>
<evidence type="ECO:0000256" key="13">
    <source>
        <dbReference type="PIRSR" id="PIRSR028937-1"/>
    </source>
</evidence>
<feature type="transmembrane region" description="Helical" evidence="15">
    <location>
        <begin position="145"/>
        <end position="165"/>
    </location>
</feature>
<dbReference type="AlphaFoldDB" id="A0AAV3PC78"/>
<dbReference type="PIRSF" id="PIRSF028937">
    <property type="entry name" value="Lg_Ch_AO"/>
    <property type="match status" value="1"/>
</dbReference>
<organism evidence="19 20">
    <name type="scientific">Lithospermum erythrorhizon</name>
    <name type="common">Purple gromwell</name>
    <name type="synonym">Lithospermum officinale var. erythrorhizon</name>
    <dbReference type="NCBI Taxonomy" id="34254"/>
    <lineage>
        <taxon>Eukaryota</taxon>
        <taxon>Viridiplantae</taxon>
        <taxon>Streptophyta</taxon>
        <taxon>Embryophyta</taxon>
        <taxon>Tracheophyta</taxon>
        <taxon>Spermatophyta</taxon>
        <taxon>Magnoliopsida</taxon>
        <taxon>eudicotyledons</taxon>
        <taxon>Gunneridae</taxon>
        <taxon>Pentapetalae</taxon>
        <taxon>asterids</taxon>
        <taxon>lamiids</taxon>
        <taxon>Boraginales</taxon>
        <taxon>Boraginaceae</taxon>
        <taxon>Boraginoideae</taxon>
        <taxon>Lithospermeae</taxon>
        <taxon>Lithospermum</taxon>
    </lineage>
</organism>
<evidence type="ECO:0000256" key="3">
    <source>
        <dbReference type="ARBA" id="ARBA00004370"/>
    </source>
</evidence>
<gene>
    <name evidence="19" type="ORF">LIER_08476</name>
</gene>
<feature type="domain" description="Glucose-methanol-choline oxidoreductase C-terminal" evidence="18">
    <location>
        <begin position="599"/>
        <end position="730"/>
    </location>
</feature>
<keyword evidence="20" id="KW-1185">Reference proteome</keyword>
<keyword evidence="10 12" id="KW-0560">Oxidoreductase</keyword>
<dbReference type="SUPFAM" id="SSF51905">
    <property type="entry name" value="FAD/NAD(P)-binding domain"/>
    <property type="match status" value="1"/>
</dbReference>
<feature type="domain" description="FAD-dependent oxidoreductase 2 FAD-binding" evidence="17">
    <location>
        <begin position="239"/>
        <end position="272"/>
    </location>
</feature>
<evidence type="ECO:0000256" key="10">
    <source>
        <dbReference type="ARBA" id="ARBA00023002"/>
    </source>
</evidence>
<keyword evidence="9 15" id="KW-1133">Transmembrane helix</keyword>
<comment type="caution">
    <text evidence="19">The sequence shown here is derived from an EMBL/GenBank/DDBJ whole genome shotgun (WGS) entry which is preliminary data.</text>
</comment>
<dbReference type="Pfam" id="PF05199">
    <property type="entry name" value="GMC_oxred_C"/>
    <property type="match status" value="1"/>
</dbReference>
<accession>A0AAV3PC78</accession>
<reference evidence="19 20" key="1">
    <citation type="submission" date="2024-01" db="EMBL/GenBank/DDBJ databases">
        <title>The complete chloroplast genome sequence of Lithospermum erythrorhizon: insights into the phylogenetic relationship among Boraginaceae species and the maternal lineages of purple gromwells.</title>
        <authorList>
            <person name="Okada T."/>
            <person name="Watanabe K."/>
        </authorList>
    </citation>
    <scope>NUCLEOTIDE SEQUENCE [LARGE SCALE GENOMIC DNA]</scope>
</reference>
<dbReference type="Pfam" id="PF00890">
    <property type="entry name" value="FAD_binding_2"/>
    <property type="match status" value="1"/>
</dbReference>
<dbReference type="InterPro" id="IPR003953">
    <property type="entry name" value="FAD-dep_OxRdtase_2_FAD-bd"/>
</dbReference>
<evidence type="ECO:0000256" key="4">
    <source>
        <dbReference type="ARBA" id="ARBA00010790"/>
    </source>
</evidence>
<evidence type="ECO:0000256" key="1">
    <source>
        <dbReference type="ARBA" id="ARBA00000920"/>
    </source>
</evidence>
<evidence type="ECO:0000256" key="15">
    <source>
        <dbReference type="SAM" id="Phobius"/>
    </source>
</evidence>
<keyword evidence="6" id="KW-0285">Flavoprotein</keyword>
<dbReference type="Proteomes" id="UP001454036">
    <property type="component" value="Unassembled WGS sequence"/>
</dbReference>
<dbReference type="InterPro" id="IPR036188">
    <property type="entry name" value="FAD/NAD-bd_sf"/>
</dbReference>
<name>A0AAV3PC78_LITER</name>
<evidence type="ECO:0000313" key="20">
    <source>
        <dbReference type="Proteomes" id="UP001454036"/>
    </source>
</evidence>
<dbReference type="PANTHER" id="PTHR46056:SF10">
    <property type="entry name" value="LONG-CHAIN-ALCOHOL OXIDASE FAO3"/>
    <property type="match status" value="1"/>
</dbReference>
<dbReference type="GO" id="GO:0016020">
    <property type="term" value="C:membrane"/>
    <property type="evidence" value="ECO:0007669"/>
    <property type="project" value="UniProtKB-SubCell"/>
</dbReference>
<evidence type="ECO:0000313" key="19">
    <source>
        <dbReference type="EMBL" id="GAA0149249.1"/>
    </source>
</evidence>
<evidence type="ECO:0000256" key="2">
    <source>
        <dbReference type="ARBA" id="ARBA00003842"/>
    </source>
</evidence>
<dbReference type="InterPro" id="IPR007867">
    <property type="entry name" value="GMC_OxRtase_C"/>
</dbReference>
<evidence type="ECO:0000256" key="6">
    <source>
        <dbReference type="ARBA" id="ARBA00022630"/>
    </source>
</evidence>
<dbReference type="InterPro" id="IPR000172">
    <property type="entry name" value="GMC_OxRdtase_N"/>
</dbReference>
<evidence type="ECO:0000259" key="17">
    <source>
        <dbReference type="Pfam" id="PF00890"/>
    </source>
</evidence>
<evidence type="ECO:0000259" key="18">
    <source>
        <dbReference type="Pfam" id="PF05199"/>
    </source>
</evidence>
<feature type="active site" description="Proton acceptor" evidence="13">
    <location>
        <position position="678"/>
    </location>
</feature>
<evidence type="ECO:0000256" key="5">
    <source>
        <dbReference type="ARBA" id="ARBA00013125"/>
    </source>
</evidence>
<comment type="function">
    <text evidence="2 12">Long-chain fatty alcohol oxidase involved in the omega-oxidation pathway of lipid degradation.</text>
</comment>
<proteinExistence type="inferred from homology"/>
<keyword evidence="7 15" id="KW-0812">Transmembrane</keyword>
<dbReference type="Pfam" id="PF00732">
    <property type="entry name" value="GMC_oxred_N"/>
    <property type="match status" value="1"/>
</dbReference>
<sequence>MKRNFHPLLKGGRRETKYSHVFSSSDMEALTSICEAFVPPVPLESIEHPARNDQKTNQAIESFCKASGAQYPIPDEAAEIVSKRGFLELFLLVRFILRMLSSRIGTLLLCGTLCFVKEWPFINKFSEMSVEKREKVLQFWLKNRFITVIRVGFVFLKFLCIYVFFTVVGEESNNPAWEAMGFRPDSTEGVAKLPEERPLDKGIVETTQEQDFTIVGSLKQKGLEVVEDPSTNSYKIRCDVVIVGSGCGGGVAAAILARSGYKVVVIEKGNYFVRTDYSLLEGPSMNELYEHGGLFSTLDGKITILAGSTVGGGSAVNWSASIRTPEPVLQEWAEEQKLPMFTSNDYHSAMDAVCKRIGVTKNCTKEGFQNQVLRNGCEKLGFQAATVPRNSSEDHYCGSCCYGCKSGDKKGADTTWLVDAVNCGAVIITGCKAEKFILEKNKSLRKRKQKCLGVVAKSINEDITKRFFIEAKATVSACGSLLTPPLMISSGLKNHNIGRNLHLHPVLMAWGYFPEDNSEIQGKMYEGGIITSIHKVGSDEYNVRAAIEAAALGPGSFAAVLPWVSGKDLKNRVLKYSRTAHLFSMIRDIGSGEVTAEGRIKYHLDELDKENIKVGLRRALRILIAAGAVEVGTHRSDGQNFKCKGISELDLEEFIDTVASPEGPKSLVKNWTTYGSAHQMGSCRMGITEQDGAVDENGESWEAERLFVCDASVLPSAVGVNPMITIQSTAYCLAEKIVATLKETKVSS</sequence>
<evidence type="ECO:0000256" key="12">
    <source>
        <dbReference type="PIRNR" id="PIRNR028937"/>
    </source>
</evidence>
<evidence type="ECO:0000256" key="7">
    <source>
        <dbReference type="ARBA" id="ARBA00022692"/>
    </source>
</evidence>
<evidence type="ECO:0000256" key="14">
    <source>
        <dbReference type="PIRSR" id="PIRSR028937-2"/>
    </source>
</evidence>
<dbReference type="EMBL" id="BAABME010001370">
    <property type="protein sequence ID" value="GAA0149249.1"/>
    <property type="molecule type" value="Genomic_DNA"/>
</dbReference>
<comment type="similarity">
    <text evidence="4 12">Belongs to the GMC oxidoreductase family.</text>
</comment>
<evidence type="ECO:0000256" key="11">
    <source>
        <dbReference type="ARBA" id="ARBA00023136"/>
    </source>
</evidence>
<keyword evidence="11 12" id="KW-0472">Membrane</keyword>
<dbReference type="GO" id="GO:0046577">
    <property type="term" value="F:long-chain-alcohol oxidase activity"/>
    <property type="evidence" value="ECO:0007669"/>
    <property type="project" value="UniProtKB-EC"/>
</dbReference>
<keyword evidence="8 14" id="KW-0274">FAD</keyword>
<protein>
    <recommendedName>
        <fullName evidence="5 12">Long-chain-alcohol oxidase</fullName>
        <ecNumber evidence="5 12">1.1.3.20</ecNumber>
    </recommendedName>
</protein>
<dbReference type="EC" id="1.1.3.20" evidence="5 12"/>
<dbReference type="GO" id="GO:0050660">
    <property type="term" value="F:flavin adenine dinucleotide binding"/>
    <property type="evidence" value="ECO:0007669"/>
    <property type="project" value="InterPro"/>
</dbReference>
<evidence type="ECO:0000256" key="9">
    <source>
        <dbReference type="ARBA" id="ARBA00022989"/>
    </source>
</evidence>
<comment type="catalytic activity">
    <reaction evidence="1 12">
        <text>a long-chain primary fatty alcohol + O2 = a long-chain fatty aldehyde + H2O2</text>
        <dbReference type="Rhea" id="RHEA:22756"/>
        <dbReference type="ChEBI" id="CHEBI:15379"/>
        <dbReference type="ChEBI" id="CHEBI:16240"/>
        <dbReference type="ChEBI" id="CHEBI:17176"/>
        <dbReference type="ChEBI" id="CHEBI:77396"/>
        <dbReference type="EC" id="1.1.3.20"/>
    </reaction>
</comment>
<feature type="domain" description="Glucose-methanol-choline oxidoreductase N-terminal" evidence="16">
    <location>
        <begin position="285"/>
        <end position="506"/>
    </location>
</feature>
<dbReference type="Gene3D" id="3.50.50.60">
    <property type="entry name" value="FAD/NAD(P)-binding domain"/>
    <property type="match status" value="2"/>
</dbReference>
<evidence type="ECO:0000259" key="16">
    <source>
        <dbReference type="Pfam" id="PF00732"/>
    </source>
</evidence>
<dbReference type="PANTHER" id="PTHR46056">
    <property type="entry name" value="LONG-CHAIN-ALCOHOL OXIDASE"/>
    <property type="match status" value="1"/>
</dbReference>